<dbReference type="AlphaFoldDB" id="A0A1D3L2P0"/>
<reference evidence="1 2" key="1">
    <citation type="submission" date="2016-08" db="EMBL/GenBank/DDBJ databases">
        <authorList>
            <person name="Seilhamer J.J."/>
        </authorList>
    </citation>
    <scope>NUCLEOTIDE SEQUENCE [LARGE SCALE GENOMIC DNA]</scope>
    <source>
        <strain evidence="1">Buetzberg</strain>
    </source>
</reference>
<dbReference type="InterPro" id="IPR013389">
    <property type="entry name" value="CRISPR-assoc_prot_Cas8b"/>
</dbReference>
<gene>
    <name evidence="1" type="ORF">MCBB_1323</name>
</gene>
<name>A0A1D3L2P0_9EURY</name>
<dbReference type="OrthoDB" id="131869at2157"/>
<dbReference type="NCBIfam" id="TIGR02556">
    <property type="entry name" value="cas_TM1802"/>
    <property type="match status" value="1"/>
</dbReference>
<sequence length="613" mass="71929">MLKAVKDLGEYVIKKEKLSSEEIFSQKTKLANTQTVLCVVFEIKGNDLRYFNVHTEEYEPAKSNKYLYRIFNHRRYDLTPTAKINAIEKVKKRWDLWFGEYSQKYSYDPLISSLRKEFEENKGIIFEDVSKEFNELPKEQKRNAILTLKIKENSNEKYVGDFAIFKNIFREEARKKFFTRKYGKEIESRGIGECNLCKSQGEVYGFSSPFSVFTVDKKGFAPNFSQENSWKQLPICENCAISLVAGREFIDKYLSKNFYGYKFYMIPCFTFKSIQDDIIEEIKDSGKNKFAKSLLTPEEEILDIIKDKNDIINLIFVFYKPKQGDYFDIVKYIEDVPPSWINNLFKTFDNVKQKPIFREEYLRILFGKKWVNDFTEASFNGKNLWKKGFNLGKLIRTFFPSSKKTGVYDKYFIDIIGDILSQTQINADFLIDSFLRELRNKHVNNESFSEVLYSLQSIYLLIFIYKLNLMKEGVKMNEKSEIGSNEPTQVKEFFENYEDAFNSSSKKAAFLEGVLVKFLLDVQMAQRDATPFRSKLSGLKLDEKKLQKLLPQIIAKLREYNISYRWLEQLTSEYLLKAENNGWNISKNEISYYFTLGLNLGGIFKVKGGAENE</sequence>
<keyword evidence="2" id="KW-1185">Reference proteome</keyword>
<organism evidence="1 2">
    <name type="scientific">Methanobacterium congolense</name>
    <dbReference type="NCBI Taxonomy" id="118062"/>
    <lineage>
        <taxon>Archaea</taxon>
        <taxon>Methanobacteriati</taxon>
        <taxon>Methanobacteriota</taxon>
        <taxon>Methanomada group</taxon>
        <taxon>Methanobacteria</taxon>
        <taxon>Methanobacteriales</taxon>
        <taxon>Methanobacteriaceae</taxon>
        <taxon>Methanobacterium</taxon>
    </lineage>
</organism>
<protein>
    <recommendedName>
        <fullName evidence="3">CRISPR-associated protein, Csh1 family</fullName>
    </recommendedName>
</protein>
<dbReference type="Pfam" id="PF09484">
    <property type="entry name" value="Cas_TM1802"/>
    <property type="match status" value="1"/>
</dbReference>
<dbReference type="RefSeq" id="WP_071906993.1">
    <property type="nucleotide sequence ID" value="NZ_LT607756.1"/>
</dbReference>
<dbReference type="Proteomes" id="UP000094707">
    <property type="component" value="Chromosome I"/>
</dbReference>
<evidence type="ECO:0008006" key="3">
    <source>
        <dbReference type="Google" id="ProtNLM"/>
    </source>
</evidence>
<accession>A0A1D3L2P0</accession>
<proteinExistence type="predicted"/>
<dbReference type="InterPro" id="IPR013420">
    <property type="entry name" value="CRISPR-assoc_prot_Cas8b/Csh1_C"/>
</dbReference>
<evidence type="ECO:0000313" key="1">
    <source>
        <dbReference type="EMBL" id="SCG85881.1"/>
    </source>
</evidence>
<dbReference type="KEGG" id="mcub:MCBB_1323"/>
<dbReference type="GeneID" id="30412164"/>
<dbReference type="NCBIfam" id="TIGR02591">
    <property type="entry name" value="cas_Csh1"/>
    <property type="match status" value="1"/>
</dbReference>
<dbReference type="STRING" id="118062.MCBB_1323"/>
<evidence type="ECO:0000313" key="2">
    <source>
        <dbReference type="Proteomes" id="UP000094707"/>
    </source>
</evidence>
<dbReference type="EMBL" id="LT607756">
    <property type="protein sequence ID" value="SCG85881.1"/>
    <property type="molecule type" value="Genomic_DNA"/>
</dbReference>